<organism evidence="2 3">
    <name type="scientific">Dunaliella salina</name>
    <name type="common">Green alga</name>
    <name type="synonym">Protococcus salinus</name>
    <dbReference type="NCBI Taxonomy" id="3046"/>
    <lineage>
        <taxon>Eukaryota</taxon>
        <taxon>Viridiplantae</taxon>
        <taxon>Chlorophyta</taxon>
        <taxon>core chlorophytes</taxon>
        <taxon>Chlorophyceae</taxon>
        <taxon>CS clade</taxon>
        <taxon>Chlamydomonadales</taxon>
        <taxon>Dunaliellaceae</taxon>
        <taxon>Dunaliella</taxon>
    </lineage>
</organism>
<dbReference type="Proteomes" id="UP000815325">
    <property type="component" value="Unassembled WGS sequence"/>
</dbReference>
<keyword evidence="1" id="KW-0472">Membrane</keyword>
<dbReference type="EMBL" id="MU069734">
    <property type="protein sequence ID" value="KAF5834872.1"/>
    <property type="molecule type" value="Genomic_DNA"/>
</dbReference>
<gene>
    <name evidence="2" type="ORF">DUNSADRAFT_8208</name>
</gene>
<keyword evidence="1" id="KW-0812">Transmembrane</keyword>
<reference evidence="2" key="1">
    <citation type="submission" date="2017-08" db="EMBL/GenBank/DDBJ databases">
        <authorList>
            <person name="Polle J.E."/>
            <person name="Barry K."/>
            <person name="Cushman J."/>
            <person name="Schmutz J."/>
            <person name="Tran D."/>
            <person name="Hathwaick L.T."/>
            <person name="Yim W.C."/>
            <person name="Jenkins J."/>
            <person name="Mckie-Krisberg Z.M."/>
            <person name="Prochnik S."/>
            <person name="Lindquist E."/>
            <person name="Dockter R.B."/>
            <person name="Adam C."/>
            <person name="Molina H."/>
            <person name="Bunkerborg J."/>
            <person name="Jin E."/>
            <person name="Buchheim M."/>
            <person name="Magnuson J."/>
        </authorList>
    </citation>
    <scope>NUCLEOTIDE SEQUENCE</scope>
    <source>
        <strain evidence="2">CCAP 19/18</strain>
    </source>
</reference>
<evidence type="ECO:0000256" key="1">
    <source>
        <dbReference type="SAM" id="Phobius"/>
    </source>
</evidence>
<evidence type="ECO:0000313" key="3">
    <source>
        <dbReference type="Proteomes" id="UP000815325"/>
    </source>
</evidence>
<keyword evidence="3" id="KW-1185">Reference proteome</keyword>
<feature type="transmembrane region" description="Helical" evidence="1">
    <location>
        <begin position="127"/>
        <end position="151"/>
    </location>
</feature>
<keyword evidence="1" id="KW-1133">Transmembrane helix</keyword>
<sequence>MARNQILGIDTFLSDGELKHKVPIRFFIENKFADKAILERLPPAFAQHPQAQSRILQMVKRHVANHLDMPGLKFFEELTISEDFEHDGQIFVISFYLLPPRRPAPVRAHARVDKPENFATNVTAQPFASGLTLANILVTLLGFSLSLLGFACDRPSCQASSTYGQLVTAFASLSMALLEVYLSFFSTTYN</sequence>
<feature type="transmembrane region" description="Helical" evidence="1">
    <location>
        <begin position="163"/>
        <end position="184"/>
    </location>
</feature>
<name>A0ABQ7GJT3_DUNSA</name>
<proteinExistence type="predicted"/>
<accession>A0ABQ7GJT3</accession>
<evidence type="ECO:0000313" key="2">
    <source>
        <dbReference type="EMBL" id="KAF5834872.1"/>
    </source>
</evidence>
<protein>
    <submittedName>
        <fullName evidence="2">Uncharacterized protein</fullName>
    </submittedName>
</protein>
<comment type="caution">
    <text evidence="2">The sequence shown here is derived from an EMBL/GenBank/DDBJ whole genome shotgun (WGS) entry which is preliminary data.</text>
</comment>